<reference evidence="5" key="1">
    <citation type="journal article" date="2020" name="Stud. Mycol.">
        <title>101 Dothideomycetes genomes: a test case for predicting lifestyles and emergence of pathogens.</title>
        <authorList>
            <person name="Haridas S."/>
            <person name="Albert R."/>
            <person name="Binder M."/>
            <person name="Bloem J."/>
            <person name="Labutti K."/>
            <person name="Salamov A."/>
            <person name="Andreopoulos B."/>
            <person name="Baker S."/>
            <person name="Barry K."/>
            <person name="Bills G."/>
            <person name="Bluhm B."/>
            <person name="Cannon C."/>
            <person name="Castanera R."/>
            <person name="Culley D."/>
            <person name="Daum C."/>
            <person name="Ezra D."/>
            <person name="Gonzalez J."/>
            <person name="Henrissat B."/>
            <person name="Kuo A."/>
            <person name="Liang C."/>
            <person name="Lipzen A."/>
            <person name="Lutzoni F."/>
            <person name="Magnuson J."/>
            <person name="Mondo S."/>
            <person name="Nolan M."/>
            <person name="Ohm R."/>
            <person name="Pangilinan J."/>
            <person name="Park H.-J."/>
            <person name="Ramirez L."/>
            <person name="Alfaro M."/>
            <person name="Sun H."/>
            <person name="Tritt A."/>
            <person name="Yoshinaga Y."/>
            <person name="Zwiers L.-H."/>
            <person name="Turgeon B."/>
            <person name="Goodwin S."/>
            <person name="Spatafora J."/>
            <person name="Crous P."/>
            <person name="Grigoriev I."/>
        </authorList>
    </citation>
    <scope>NUCLEOTIDE SEQUENCE</scope>
    <source>
        <strain evidence="5">CBS 113818</strain>
    </source>
</reference>
<comment type="subcellular location">
    <subcellularLocation>
        <location evidence="1">Nucleus</location>
    </subcellularLocation>
</comment>
<evidence type="ECO:0000256" key="3">
    <source>
        <dbReference type="SAM" id="MobiDB-lite"/>
    </source>
</evidence>
<sequence length="718" mass="81780">MDCIFNTSKPPRKKHKRIKVQFLADRLNQYESLLREHGIDTSKLPGSATVEPSSRTSQAPIIEPQDTRPRMITSNNNKAQDDEGNRVNQACGSEQFKFVENSLWTRIVEEAYDPAQTLDTSDASSDEDASDDGHGFVLTNQPKPNHRPRHPRPENMHQLWDIFVENVDPLSKVVHVLTLKPAFQKAAADPSGTIPRSFEALMFAIYSTAIMSLNDDECRRRFSEPHQTLLSLYTHATAAALSRAKFMGTTSLVVLQALVLHLLAVRDIYEPRALYTLTGVAVRIAQTMGLERDGTVLGLSPFETEIRRRIWWQLKMHDFRTAELCGLAKFRDLDMGAESTKWPTNVDDDQLYPNMPSLAAAENRVTDVLFVAFRCEMTEFAVGRVAKFRKQGLTTDQWNLHEARHDKGEIENAVKGLQDVLEMKYIRYCDPSRPLHLLTMLVGRYAMNVVTFLTHHPRSWASMGQVSAIEWQLVWDVSIKLLEQHNMVQSNPMLRPFAWHAIYFRQWHAFIHVLDILRTEPLKADASKAWELVISTYDNAPAMLSDMEKPIHVAIGSLCLKAYAARETAYLKTDMHLPPTPDFIVRLRQGREDAKEKRQTRSRKTPRLPESSDHRQAGITEVGQISASHALSQSDPSPATFAIPDAPFPLEPVLEPTTSNDSDPFHLFDEFDRGQIDNSAMDYNFMLPDDYNMEDSSFEPIDWEQWDTWLADSNMMSS</sequence>
<dbReference type="CDD" id="cd12148">
    <property type="entry name" value="fungal_TF_MHR"/>
    <property type="match status" value="1"/>
</dbReference>
<dbReference type="InterPro" id="IPR007219">
    <property type="entry name" value="XnlR_reg_dom"/>
</dbReference>
<dbReference type="SMART" id="SM00906">
    <property type="entry name" value="Fungal_trans"/>
    <property type="match status" value="1"/>
</dbReference>
<dbReference type="Proteomes" id="UP000799424">
    <property type="component" value="Unassembled WGS sequence"/>
</dbReference>
<evidence type="ECO:0000256" key="1">
    <source>
        <dbReference type="ARBA" id="ARBA00004123"/>
    </source>
</evidence>
<feature type="region of interest" description="Disordered" evidence="3">
    <location>
        <begin position="41"/>
        <end position="86"/>
    </location>
</feature>
<dbReference type="GO" id="GO:0008270">
    <property type="term" value="F:zinc ion binding"/>
    <property type="evidence" value="ECO:0007669"/>
    <property type="project" value="InterPro"/>
</dbReference>
<dbReference type="GO" id="GO:0006351">
    <property type="term" value="P:DNA-templated transcription"/>
    <property type="evidence" value="ECO:0007669"/>
    <property type="project" value="InterPro"/>
</dbReference>
<gene>
    <name evidence="5" type="ORF">CC86DRAFT_367496</name>
</gene>
<accession>A0A6A7AC63</accession>
<dbReference type="AlphaFoldDB" id="A0A6A7AC63"/>
<dbReference type="OrthoDB" id="2269373at2759"/>
<dbReference type="PANTHER" id="PTHR31001">
    <property type="entry name" value="UNCHARACTERIZED TRANSCRIPTIONAL REGULATORY PROTEIN"/>
    <property type="match status" value="1"/>
</dbReference>
<dbReference type="Pfam" id="PF04082">
    <property type="entry name" value="Fungal_trans"/>
    <property type="match status" value="1"/>
</dbReference>
<dbReference type="EMBL" id="MU006219">
    <property type="protein sequence ID" value="KAF2830842.1"/>
    <property type="molecule type" value="Genomic_DNA"/>
</dbReference>
<name>A0A6A7AC63_9PLEO</name>
<evidence type="ECO:0000313" key="5">
    <source>
        <dbReference type="EMBL" id="KAF2830842.1"/>
    </source>
</evidence>
<feature type="compositionally biased region" description="Basic and acidic residues" evidence="3">
    <location>
        <begin position="590"/>
        <end position="599"/>
    </location>
</feature>
<dbReference type="PANTHER" id="PTHR31001:SF85">
    <property type="entry name" value="ZN(II)2CYS6 TRANSCRIPTION FACTOR (EUROFUNG)"/>
    <property type="match status" value="1"/>
</dbReference>
<dbReference type="GO" id="GO:0003677">
    <property type="term" value="F:DNA binding"/>
    <property type="evidence" value="ECO:0007669"/>
    <property type="project" value="InterPro"/>
</dbReference>
<dbReference type="InterPro" id="IPR050613">
    <property type="entry name" value="Sec_Metabolite_Reg"/>
</dbReference>
<evidence type="ECO:0000313" key="6">
    <source>
        <dbReference type="Proteomes" id="UP000799424"/>
    </source>
</evidence>
<feature type="compositionally biased region" description="Polar residues" evidence="3">
    <location>
        <begin position="623"/>
        <end position="637"/>
    </location>
</feature>
<feature type="region of interest" description="Disordered" evidence="3">
    <location>
        <begin position="117"/>
        <end position="150"/>
    </location>
</feature>
<protein>
    <recommendedName>
        <fullName evidence="4">Xylanolytic transcriptional activator regulatory domain-containing protein</fullName>
    </recommendedName>
</protein>
<proteinExistence type="predicted"/>
<dbReference type="GO" id="GO:0005634">
    <property type="term" value="C:nucleus"/>
    <property type="evidence" value="ECO:0007669"/>
    <property type="project" value="UniProtKB-SubCell"/>
</dbReference>
<evidence type="ECO:0000259" key="4">
    <source>
        <dbReference type="SMART" id="SM00906"/>
    </source>
</evidence>
<feature type="domain" description="Xylanolytic transcriptional activator regulatory" evidence="4">
    <location>
        <begin position="274"/>
        <end position="349"/>
    </location>
</feature>
<keyword evidence="6" id="KW-1185">Reference proteome</keyword>
<keyword evidence="2" id="KW-0539">Nucleus</keyword>
<feature type="compositionally biased region" description="Polar residues" evidence="3">
    <location>
        <begin position="50"/>
        <end position="59"/>
    </location>
</feature>
<evidence type="ECO:0000256" key="2">
    <source>
        <dbReference type="ARBA" id="ARBA00023242"/>
    </source>
</evidence>
<organism evidence="5 6">
    <name type="scientific">Ophiobolus disseminans</name>
    <dbReference type="NCBI Taxonomy" id="1469910"/>
    <lineage>
        <taxon>Eukaryota</taxon>
        <taxon>Fungi</taxon>
        <taxon>Dikarya</taxon>
        <taxon>Ascomycota</taxon>
        <taxon>Pezizomycotina</taxon>
        <taxon>Dothideomycetes</taxon>
        <taxon>Pleosporomycetidae</taxon>
        <taxon>Pleosporales</taxon>
        <taxon>Pleosporineae</taxon>
        <taxon>Phaeosphaeriaceae</taxon>
        <taxon>Ophiobolus</taxon>
    </lineage>
</organism>
<feature type="region of interest" description="Disordered" evidence="3">
    <location>
        <begin position="590"/>
        <end position="664"/>
    </location>
</feature>